<feature type="compositionally biased region" description="Gly residues" evidence="1">
    <location>
        <begin position="299"/>
        <end position="310"/>
    </location>
</feature>
<feature type="region of interest" description="Disordered" evidence="1">
    <location>
        <begin position="258"/>
        <end position="317"/>
    </location>
</feature>
<sequence>MPRPRRVEATKAAAAPVVVTMLTPPPPPLRRAAAAAAAAVPARRSQAALQQRDSSSSFEQLRPPPPPPQMQPPQEEEEEWFACAAAAALPPPNTSSQGWSAQTLRKRTPAVPITQRAGNVASPARHASGHPLSGSSLGDVPLSLLSSALEAYGSEDALMAAVAAASASVERSAPHHRNVPSTWSAPGRAAVINNLTRETTVSSNLSIVQAMAGTRTGSSVTQLEDVLMGMSAAPAATAQPPQVGGRERTNVVRWAKTVDSQSSLDDGPRTSAAATQPAGRPGPQAFRHQVTATDMTPPGGSGLHSLGGSGLHSSGSSAGFNHTPATLRLQQALMLYTQIGGDVLDRA</sequence>
<feature type="compositionally biased region" description="Polar residues" evidence="1">
    <location>
        <begin position="47"/>
        <end position="58"/>
    </location>
</feature>
<dbReference type="EMBL" id="HBEC01032531">
    <property type="protein sequence ID" value="CAD8299493.1"/>
    <property type="molecule type" value="Transcribed_RNA"/>
</dbReference>
<protein>
    <submittedName>
        <fullName evidence="2">Uncharacterized protein</fullName>
    </submittedName>
</protein>
<dbReference type="AlphaFoldDB" id="A0A7R9VLQ6"/>
<name>A0A7R9VLQ6_9CHLO</name>
<feature type="compositionally biased region" description="Pro residues" evidence="1">
    <location>
        <begin position="62"/>
        <end position="71"/>
    </location>
</feature>
<evidence type="ECO:0000313" key="2">
    <source>
        <dbReference type="EMBL" id="CAD8299493.1"/>
    </source>
</evidence>
<accession>A0A7R9VLQ6</accession>
<feature type="region of interest" description="Disordered" evidence="1">
    <location>
        <begin position="1"/>
        <end position="78"/>
    </location>
</feature>
<feature type="compositionally biased region" description="Low complexity" evidence="1">
    <location>
        <begin position="30"/>
        <end position="44"/>
    </location>
</feature>
<feature type="compositionally biased region" description="Low complexity" evidence="1">
    <location>
        <begin position="10"/>
        <end position="22"/>
    </location>
</feature>
<proteinExistence type="predicted"/>
<evidence type="ECO:0000256" key="1">
    <source>
        <dbReference type="SAM" id="MobiDB-lite"/>
    </source>
</evidence>
<gene>
    <name evidence="2" type="ORF">CEUR00632_LOCUS15081</name>
</gene>
<reference evidence="2" key="1">
    <citation type="submission" date="2021-01" db="EMBL/GenBank/DDBJ databases">
        <authorList>
            <person name="Corre E."/>
            <person name="Pelletier E."/>
            <person name="Niang G."/>
            <person name="Scheremetjew M."/>
            <person name="Finn R."/>
            <person name="Kale V."/>
            <person name="Holt S."/>
            <person name="Cochrane G."/>
            <person name="Meng A."/>
            <person name="Brown T."/>
            <person name="Cohen L."/>
        </authorList>
    </citation>
    <scope>NUCLEOTIDE SEQUENCE</scope>
    <source>
        <strain evidence="2">CCMP219</strain>
    </source>
</reference>
<organism evidence="2">
    <name type="scientific">Chlamydomonas euryale</name>
    <dbReference type="NCBI Taxonomy" id="1486919"/>
    <lineage>
        <taxon>Eukaryota</taxon>
        <taxon>Viridiplantae</taxon>
        <taxon>Chlorophyta</taxon>
        <taxon>core chlorophytes</taxon>
        <taxon>Chlorophyceae</taxon>
        <taxon>CS clade</taxon>
        <taxon>Chlamydomonadales</taxon>
        <taxon>Chlamydomonadaceae</taxon>
        <taxon>Chlamydomonas</taxon>
    </lineage>
</organism>